<dbReference type="InterPro" id="IPR039261">
    <property type="entry name" value="FNR_nucleotide-bd"/>
</dbReference>
<name>A0A699ZE38_HAELA</name>
<evidence type="ECO:0000259" key="9">
    <source>
        <dbReference type="Pfam" id="PF00175"/>
    </source>
</evidence>
<dbReference type="Pfam" id="PF00175">
    <property type="entry name" value="NAD_binding_1"/>
    <property type="match status" value="1"/>
</dbReference>
<dbReference type="Gene3D" id="3.40.50.80">
    <property type="entry name" value="Nucleotide-binding domain of ferredoxin-NADP reductase (FNR) module"/>
    <property type="match status" value="1"/>
</dbReference>
<comment type="cofactor">
    <cofactor evidence="1">
        <name>FMN</name>
        <dbReference type="ChEBI" id="CHEBI:58210"/>
    </cofactor>
</comment>
<dbReference type="PRINTS" id="PR00371">
    <property type="entry name" value="FPNCR"/>
</dbReference>
<dbReference type="FunFam" id="3.40.50.80:FF:000001">
    <property type="entry name" value="NADPH--cytochrome P450 reductase 1"/>
    <property type="match status" value="1"/>
</dbReference>
<sequence>MGSGRLHEGVASSWFKRQQGQAGEVRAPIFLRSSHFKLPADPSVPIIMVGPGTGLAPFRGFLQERTALATAGKALGPAVLFFGCRSREQDYLYQEELAAALASGALSALHVAFSRQGPAKDYVQHHMEREASQIWQLLEAQQGCLYVCGDAKHMAKDVHRTLVALVQRKGGRSGTEAEAWVKALQDAGRYQRDVW</sequence>
<dbReference type="GO" id="GO:0010181">
    <property type="term" value="F:FMN binding"/>
    <property type="evidence" value="ECO:0007669"/>
    <property type="project" value="TreeGrafter"/>
</dbReference>
<proteinExistence type="predicted"/>
<dbReference type="EMBL" id="BLLF01001717">
    <property type="protein sequence ID" value="GFH20883.1"/>
    <property type="molecule type" value="Genomic_DNA"/>
</dbReference>
<evidence type="ECO:0000256" key="6">
    <source>
        <dbReference type="ARBA" id="ARBA00022857"/>
    </source>
</evidence>
<feature type="domain" description="Oxidoreductase FAD/NAD(P)-binding" evidence="9">
    <location>
        <begin position="48"/>
        <end position="159"/>
    </location>
</feature>
<keyword evidence="6" id="KW-0521">NADP</keyword>
<dbReference type="GO" id="GO:0003958">
    <property type="term" value="F:NADPH-hemoprotein reductase activity"/>
    <property type="evidence" value="ECO:0007669"/>
    <property type="project" value="UniProtKB-EC"/>
</dbReference>
<evidence type="ECO:0000256" key="8">
    <source>
        <dbReference type="ARBA" id="ARBA00023797"/>
    </source>
</evidence>
<evidence type="ECO:0000313" key="10">
    <source>
        <dbReference type="EMBL" id="GFH20883.1"/>
    </source>
</evidence>
<evidence type="ECO:0000256" key="5">
    <source>
        <dbReference type="ARBA" id="ARBA00022827"/>
    </source>
</evidence>
<evidence type="ECO:0000313" key="11">
    <source>
        <dbReference type="Proteomes" id="UP000485058"/>
    </source>
</evidence>
<dbReference type="SUPFAM" id="SSF52343">
    <property type="entry name" value="Ferredoxin reductase-like, C-terminal NADP-linked domain"/>
    <property type="match status" value="1"/>
</dbReference>
<organism evidence="10 11">
    <name type="scientific">Haematococcus lacustris</name>
    <name type="common">Green alga</name>
    <name type="synonym">Haematococcus pluvialis</name>
    <dbReference type="NCBI Taxonomy" id="44745"/>
    <lineage>
        <taxon>Eukaryota</taxon>
        <taxon>Viridiplantae</taxon>
        <taxon>Chlorophyta</taxon>
        <taxon>core chlorophytes</taxon>
        <taxon>Chlorophyceae</taxon>
        <taxon>CS clade</taxon>
        <taxon>Chlamydomonadales</taxon>
        <taxon>Haematococcaceae</taxon>
        <taxon>Haematococcus</taxon>
    </lineage>
</organism>
<evidence type="ECO:0000256" key="4">
    <source>
        <dbReference type="ARBA" id="ARBA00022643"/>
    </source>
</evidence>
<keyword evidence="5" id="KW-0274">FAD</keyword>
<dbReference type="InterPro" id="IPR001709">
    <property type="entry name" value="Flavoprot_Pyr_Nucl_cyt_Rdtase"/>
</dbReference>
<keyword evidence="11" id="KW-1185">Reference proteome</keyword>
<dbReference type="GO" id="GO:0005829">
    <property type="term" value="C:cytosol"/>
    <property type="evidence" value="ECO:0007669"/>
    <property type="project" value="TreeGrafter"/>
</dbReference>
<protein>
    <recommendedName>
        <fullName evidence="8">NADPH--hemoprotein reductase</fullName>
        <ecNumber evidence="8">1.6.2.4</ecNumber>
    </recommendedName>
</protein>
<dbReference type="Proteomes" id="UP000485058">
    <property type="component" value="Unassembled WGS sequence"/>
</dbReference>
<evidence type="ECO:0000256" key="1">
    <source>
        <dbReference type="ARBA" id="ARBA00001917"/>
    </source>
</evidence>
<dbReference type="InterPro" id="IPR001433">
    <property type="entry name" value="OxRdtase_FAD/NAD-bd"/>
</dbReference>
<keyword evidence="3" id="KW-0285">Flavoprotein</keyword>
<dbReference type="PANTHER" id="PTHR19384">
    <property type="entry name" value="NITRIC OXIDE SYNTHASE-RELATED"/>
    <property type="match status" value="1"/>
</dbReference>
<gene>
    <name evidence="10" type="ORF">HaLaN_18085</name>
</gene>
<reference evidence="10 11" key="1">
    <citation type="submission" date="2020-02" db="EMBL/GenBank/DDBJ databases">
        <title>Draft genome sequence of Haematococcus lacustris strain NIES-144.</title>
        <authorList>
            <person name="Morimoto D."/>
            <person name="Nakagawa S."/>
            <person name="Yoshida T."/>
            <person name="Sawayama S."/>
        </authorList>
    </citation>
    <scope>NUCLEOTIDE SEQUENCE [LARGE SCALE GENOMIC DNA]</scope>
    <source>
        <strain evidence="10 11">NIES-144</strain>
    </source>
</reference>
<dbReference type="GO" id="GO:0050660">
    <property type="term" value="F:flavin adenine dinucleotide binding"/>
    <property type="evidence" value="ECO:0007669"/>
    <property type="project" value="TreeGrafter"/>
</dbReference>
<keyword evidence="4" id="KW-0288">FMN</keyword>
<accession>A0A699ZE38</accession>
<keyword evidence="7" id="KW-0560">Oxidoreductase</keyword>
<dbReference type="EC" id="1.6.2.4" evidence="8"/>
<comment type="cofactor">
    <cofactor evidence="2">
        <name>FAD</name>
        <dbReference type="ChEBI" id="CHEBI:57692"/>
    </cofactor>
</comment>
<dbReference type="PANTHER" id="PTHR19384:SF17">
    <property type="entry name" value="NADPH--CYTOCHROME P450 REDUCTASE"/>
    <property type="match status" value="1"/>
</dbReference>
<evidence type="ECO:0000256" key="7">
    <source>
        <dbReference type="ARBA" id="ARBA00023002"/>
    </source>
</evidence>
<dbReference type="AlphaFoldDB" id="A0A699ZE38"/>
<comment type="caution">
    <text evidence="10">The sequence shown here is derived from an EMBL/GenBank/DDBJ whole genome shotgun (WGS) entry which is preliminary data.</text>
</comment>
<evidence type="ECO:0000256" key="2">
    <source>
        <dbReference type="ARBA" id="ARBA00001974"/>
    </source>
</evidence>
<evidence type="ECO:0000256" key="3">
    <source>
        <dbReference type="ARBA" id="ARBA00022630"/>
    </source>
</evidence>